<organism evidence="6">
    <name type="scientific">hydrothermal vent metagenome</name>
    <dbReference type="NCBI Taxonomy" id="652676"/>
    <lineage>
        <taxon>unclassified sequences</taxon>
        <taxon>metagenomes</taxon>
        <taxon>ecological metagenomes</taxon>
    </lineage>
</organism>
<dbReference type="InterPro" id="IPR049946">
    <property type="entry name" value="RIBOSOMAL_L20_CS"/>
</dbReference>
<comment type="similarity">
    <text evidence="1">Belongs to the bacterial ribosomal protein bL20 family.</text>
</comment>
<dbReference type="GO" id="GO:0003735">
    <property type="term" value="F:structural constituent of ribosome"/>
    <property type="evidence" value="ECO:0007669"/>
    <property type="project" value="InterPro"/>
</dbReference>
<dbReference type="AlphaFoldDB" id="A0A3B1CK59"/>
<evidence type="ECO:0000256" key="5">
    <source>
        <dbReference type="ARBA" id="ARBA00023274"/>
    </source>
</evidence>
<dbReference type="GO" id="GO:0006412">
    <property type="term" value="P:translation"/>
    <property type="evidence" value="ECO:0007669"/>
    <property type="project" value="InterPro"/>
</dbReference>
<dbReference type="InterPro" id="IPR005813">
    <property type="entry name" value="Ribosomal_bL20"/>
</dbReference>
<keyword evidence="3" id="KW-0694">RNA-binding</keyword>
<name>A0A3B1CK59_9ZZZZ</name>
<dbReference type="FunFam" id="1.10.1900.20:FF:000001">
    <property type="entry name" value="50S ribosomal protein L20"/>
    <property type="match status" value="1"/>
</dbReference>
<dbReference type="PRINTS" id="PR00062">
    <property type="entry name" value="RIBOSOMALL20"/>
</dbReference>
<dbReference type="PANTHER" id="PTHR10986">
    <property type="entry name" value="39S RIBOSOMAL PROTEIN L20"/>
    <property type="match status" value="1"/>
</dbReference>
<dbReference type="SUPFAM" id="SSF74731">
    <property type="entry name" value="Ribosomal protein L20"/>
    <property type="match status" value="1"/>
</dbReference>
<dbReference type="Pfam" id="PF00453">
    <property type="entry name" value="Ribosomal_L20"/>
    <property type="match status" value="1"/>
</dbReference>
<keyword evidence="5" id="KW-0687">Ribonucleoprotein</keyword>
<dbReference type="NCBIfam" id="TIGR01032">
    <property type="entry name" value="rplT_bact"/>
    <property type="match status" value="1"/>
</dbReference>
<dbReference type="PROSITE" id="PS00937">
    <property type="entry name" value="RIBOSOMAL_L20"/>
    <property type="match status" value="1"/>
</dbReference>
<dbReference type="GO" id="GO:0019843">
    <property type="term" value="F:rRNA binding"/>
    <property type="evidence" value="ECO:0007669"/>
    <property type="project" value="UniProtKB-KW"/>
</dbReference>
<reference evidence="6" key="1">
    <citation type="submission" date="2018-06" db="EMBL/GenBank/DDBJ databases">
        <authorList>
            <person name="Zhirakovskaya E."/>
        </authorList>
    </citation>
    <scope>NUCLEOTIDE SEQUENCE</scope>
</reference>
<dbReference type="GO" id="GO:1990904">
    <property type="term" value="C:ribonucleoprotein complex"/>
    <property type="evidence" value="ECO:0007669"/>
    <property type="project" value="UniProtKB-KW"/>
</dbReference>
<evidence type="ECO:0000256" key="1">
    <source>
        <dbReference type="ARBA" id="ARBA00007698"/>
    </source>
</evidence>
<dbReference type="GO" id="GO:0005840">
    <property type="term" value="C:ribosome"/>
    <property type="evidence" value="ECO:0007669"/>
    <property type="project" value="UniProtKB-KW"/>
</dbReference>
<dbReference type="EMBL" id="UOGE01000093">
    <property type="protein sequence ID" value="VAX24328.1"/>
    <property type="molecule type" value="Genomic_DNA"/>
</dbReference>
<dbReference type="Gene3D" id="6.10.160.10">
    <property type="match status" value="1"/>
</dbReference>
<sequence>MARVKTGSVSKARHKKILKMAKGYVGARSRTFKKAKEAVTHALVYAYRDRRVRKRDFRSLWIVRINAAVRSEGMSYSRFIDGLTKAGVEVDRKIMADMAVNDPDAIKKLVEIAKEKTGKAAA</sequence>
<protein>
    <submittedName>
        <fullName evidence="6">LSU ribosomal protein L20p</fullName>
    </submittedName>
</protein>
<keyword evidence="4 6" id="KW-0689">Ribosomal protein</keyword>
<dbReference type="CDD" id="cd07026">
    <property type="entry name" value="Ribosomal_L20"/>
    <property type="match status" value="1"/>
</dbReference>
<evidence type="ECO:0000313" key="6">
    <source>
        <dbReference type="EMBL" id="VAX24328.1"/>
    </source>
</evidence>
<gene>
    <name evidence="6" type="ORF">MNBD_NITROSPINAE02-127</name>
</gene>
<dbReference type="InterPro" id="IPR035566">
    <property type="entry name" value="Ribosomal_protein_bL20_C"/>
</dbReference>
<dbReference type="HAMAP" id="MF_00382">
    <property type="entry name" value="Ribosomal_bL20"/>
    <property type="match status" value="1"/>
</dbReference>
<evidence type="ECO:0000256" key="3">
    <source>
        <dbReference type="ARBA" id="ARBA00022884"/>
    </source>
</evidence>
<dbReference type="Gene3D" id="1.10.1900.20">
    <property type="entry name" value="Ribosomal protein L20"/>
    <property type="match status" value="1"/>
</dbReference>
<proteinExistence type="inferred from homology"/>
<evidence type="ECO:0000256" key="2">
    <source>
        <dbReference type="ARBA" id="ARBA00022730"/>
    </source>
</evidence>
<accession>A0A3B1CK59</accession>
<evidence type="ECO:0000256" key="4">
    <source>
        <dbReference type="ARBA" id="ARBA00022980"/>
    </source>
</evidence>
<keyword evidence="2" id="KW-0699">rRNA-binding</keyword>